<dbReference type="Proteomes" id="UP000673383">
    <property type="component" value="Unassembled WGS sequence"/>
</dbReference>
<organism evidence="3 4">
    <name type="scientific">Bradyrhizobium elkanii</name>
    <dbReference type="NCBI Taxonomy" id="29448"/>
    <lineage>
        <taxon>Bacteria</taxon>
        <taxon>Pseudomonadati</taxon>
        <taxon>Pseudomonadota</taxon>
        <taxon>Alphaproteobacteria</taxon>
        <taxon>Hyphomicrobiales</taxon>
        <taxon>Nitrobacteraceae</taxon>
        <taxon>Bradyrhizobium</taxon>
    </lineage>
</organism>
<dbReference type="eggNOG" id="ENOG5030MC8">
    <property type="taxonomic scope" value="Bacteria"/>
</dbReference>
<dbReference type="Proteomes" id="UP000305095">
    <property type="component" value="Unassembled WGS sequence"/>
</dbReference>
<comment type="caution">
    <text evidence="3">The sequence shown here is derived from an EMBL/GenBank/DDBJ whole genome shotgun (WGS) entry which is preliminary data.</text>
</comment>
<dbReference type="AlphaFoldDB" id="A0A1E3EGD1"/>
<dbReference type="RefSeq" id="WP_016842371.1">
    <property type="nucleotide sequence ID" value="NZ_BJNL01000024.1"/>
</dbReference>
<dbReference type="GeneID" id="92955905"/>
<dbReference type="OrthoDB" id="8243220at2"/>
<proteinExistence type="predicted"/>
<name>A0A1E3EGD1_BRAEL</name>
<evidence type="ECO:0000313" key="5">
    <source>
        <dbReference type="Proteomes" id="UP001565471"/>
    </source>
</evidence>
<keyword evidence="5" id="KW-1185">Reference proteome</keyword>
<evidence type="ECO:0000313" key="3">
    <source>
        <dbReference type="EMBL" id="TKV83770.1"/>
    </source>
</evidence>
<evidence type="ECO:0000313" key="1">
    <source>
        <dbReference type="EMBL" id="MBP1298721.1"/>
    </source>
</evidence>
<protein>
    <submittedName>
        <fullName evidence="3">Uncharacterized protein</fullName>
    </submittedName>
</protein>
<reference evidence="3 4" key="1">
    <citation type="submission" date="2019-05" db="EMBL/GenBank/DDBJ databases">
        <title>Draft Genome of Bradyrhizobium elkanii strain SEMIA 938, Used in Commercial Inoculants for Lupinus spp. in Brazil.</title>
        <authorList>
            <person name="Hungria M."/>
            <person name="Delamuta J.R.M."/>
            <person name="Ribeiro R.A."/>
            <person name="Nogueira M.A."/>
        </authorList>
    </citation>
    <scope>NUCLEOTIDE SEQUENCE [LARGE SCALE GENOMIC DNA]</scope>
    <source>
        <strain evidence="3 4">Semia 938</strain>
    </source>
</reference>
<reference evidence="1" key="2">
    <citation type="submission" date="2021-02" db="EMBL/GenBank/DDBJ databases">
        <title>Genomic Encyclopedia of Type Strains, Phase IV (KMG-V): Genome sequencing to study the core and pangenomes of soil and plant-associated prokaryotes.</title>
        <authorList>
            <person name="Whitman W."/>
        </authorList>
    </citation>
    <scope>NUCLEOTIDE SEQUENCE</scope>
    <source>
        <strain evidence="1">USDA 406</strain>
    </source>
</reference>
<dbReference type="Proteomes" id="UP001565471">
    <property type="component" value="Unassembled WGS sequence"/>
</dbReference>
<dbReference type="EMBL" id="JBGBZA010000002">
    <property type="protein sequence ID" value="MEY9315683.1"/>
    <property type="molecule type" value="Genomic_DNA"/>
</dbReference>
<gene>
    <name evidence="2" type="ORF">ABIF29_002482</name>
    <name evidence="3" type="ORF">FDV58_00775</name>
    <name evidence="1" type="ORF">JOH49_008474</name>
</gene>
<reference evidence="2 5" key="3">
    <citation type="submission" date="2024-07" db="EMBL/GenBank/DDBJ databases">
        <title>Genomic Encyclopedia of Type Strains, Phase V (KMG-V): Genome sequencing to study the core and pangenomes of soil and plant-associated prokaryotes.</title>
        <authorList>
            <person name="Whitman W."/>
        </authorList>
    </citation>
    <scope>NUCLEOTIDE SEQUENCE [LARGE SCALE GENOMIC DNA]</scope>
    <source>
        <strain evidence="2 5">USDA 415</strain>
    </source>
</reference>
<dbReference type="EMBL" id="SZZP01000001">
    <property type="protein sequence ID" value="TKV83770.1"/>
    <property type="molecule type" value="Genomic_DNA"/>
</dbReference>
<sequence>MSVQADLDFASDDRARAQIGAAVSYLLRDATGVTREHAVETIVEMVRDIASRPPTVEAASIQPLMSGVTYRDFVIDAYRRDVDRWRATIRRSNGKKIRIASPPSVRDEATTTADAITAEKAIEFARRAIDLGEVI</sequence>
<evidence type="ECO:0000313" key="4">
    <source>
        <dbReference type="Proteomes" id="UP000305095"/>
    </source>
</evidence>
<accession>A0A1E3EGD1</accession>
<evidence type="ECO:0000313" key="2">
    <source>
        <dbReference type="EMBL" id="MEY9315683.1"/>
    </source>
</evidence>
<dbReference type="EMBL" id="JAFICZ010000001">
    <property type="protein sequence ID" value="MBP1298721.1"/>
    <property type="molecule type" value="Genomic_DNA"/>
</dbReference>